<name>A0ACB9KCG9_9ASTR</name>
<dbReference type="EMBL" id="CM042018">
    <property type="protein sequence ID" value="KAI3829900.1"/>
    <property type="molecule type" value="Genomic_DNA"/>
</dbReference>
<gene>
    <name evidence="1" type="ORF">L1987_04031</name>
</gene>
<comment type="caution">
    <text evidence="1">The sequence shown here is derived from an EMBL/GenBank/DDBJ whole genome shotgun (WGS) entry which is preliminary data.</text>
</comment>
<reference evidence="1 2" key="2">
    <citation type="journal article" date="2022" name="Mol. Ecol. Resour.">
        <title>The genomes of chicory, endive, great burdock and yacon provide insights into Asteraceae paleo-polyploidization history and plant inulin production.</title>
        <authorList>
            <person name="Fan W."/>
            <person name="Wang S."/>
            <person name="Wang H."/>
            <person name="Wang A."/>
            <person name="Jiang F."/>
            <person name="Liu H."/>
            <person name="Zhao H."/>
            <person name="Xu D."/>
            <person name="Zhang Y."/>
        </authorList>
    </citation>
    <scope>NUCLEOTIDE SEQUENCE [LARGE SCALE GENOMIC DNA]</scope>
    <source>
        <strain evidence="2">cv. Yunnan</strain>
        <tissue evidence="1">Leaves</tissue>
    </source>
</reference>
<proteinExistence type="predicted"/>
<protein>
    <submittedName>
        <fullName evidence="1">Uncharacterized protein</fullName>
    </submittedName>
</protein>
<keyword evidence="2" id="KW-1185">Reference proteome</keyword>
<sequence>MDEFGMFAKDFGFRPQGKSAPMKPSGGDRRRRPASSSTTFDYDSFFKDSVSANNNETKSKPKSSNSPVYDKPLYDDDAFDGLPGINSKSVSSSASTRYEDNVFASMTTSPSKQGQQSDQFDDLLGNLGRTEKAEPARHRSDKSSKGLDDLIPGFGSSSPASSSRWSSDPIPTSTSKTKEKSNAVDDPFVVLESMPTPVASSQGLFTDPLEQLSKMGKSKSTKSGVRSPSENMFGDMNSLNGFNKSPPAFSKETHNRKKGQSQTHSEDGSSVGSARSSVSREPIDEFGYSENLPQKIPFDHFQESHQTVHGMTSVFRKSPTSHTGTSFHVDTSPKSEEHVQHAEDIWLTVSEIPLFTPVTRAPPPSRPLPPIPARASSTRKFDNDFSSSPDSAKYSQNANASRSKEPVQVAMDEEITEERLEREREEEEREQRRLEKEKIKEIEREKARQAVERANREARERATAEARLKADRAAVQRVQTEARERAAVEARERAERAAAEKAAAEAKEKEAREKEKAAVAKAQAEARRRAERAAVERVTDEARERAAAEARERAAAAAAAKMNQQRNDNDLDSFFSMGSQPNSVPKARANSNDFATDPLSQERRGPEGAHRASSSGAPSSVRKTSSTTNFVDDLSSIFGAGMPAGEFQDVEGETEERRRARLERQQRTQERAAKALAEKNQRDLQIQKEQEERHRISATLDAEIKLWAAGKEGNLRSMLSTLQYVLWPECGWQPVSLTDLFTGASVKKVYRKANLCIHPDKVQQKGANLQQKYVAEKVFDLLKEAWNKFNSEELF</sequence>
<dbReference type="Proteomes" id="UP001056120">
    <property type="component" value="Linkage Group LG01"/>
</dbReference>
<evidence type="ECO:0000313" key="2">
    <source>
        <dbReference type="Proteomes" id="UP001056120"/>
    </source>
</evidence>
<reference evidence="2" key="1">
    <citation type="journal article" date="2022" name="Mol. Ecol. Resour.">
        <title>The genomes of chicory, endive, great burdock and yacon provide insights into Asteraceae palaeo-polyploidization history and plant inulin production.</title>
        <authorList>
            <person name="Fan W."/>
            <person name="Wang S."/>
            <person name="Wang H."/>
            <person name="Wang A."/>
            <person name="Jiang F."/>
            <person name="Liu H."/>
            <person name="Zhao H."/>
            <person name="Xu D."/>
            <person name="Zhang Y."/>
        </authorList>
    </citation>
    <scope>NUCLEOTIDE SEQUENCE [LARGE SCALE GENOMIC DNA]</scope>
    <source>
        <strain evidence="2">cv. Yunnan</strain>
    </source>
</reference>
<evidence type="ECO:0000313" key="1">
    <source>
        <dbReference type="EMBL" id="KAI3829900.1"/>
    </source>
</evidence>
<organism evidence="1 2">
    <name type="scientific">Smallanthus sonchifolius</name>
    <dbReference type="NCBI Taxonomy" id="185202"/>
    <lineage>
        <taxon>Eukaryota</taxon>
        <taxon>Viridiplantae</taxon>
        <taxon>Streptophyta</taxon>
        <taxon>Embryophyta</taxon>
        <taxon>Tracheophyta</taxon>
        <taxon>Spermatophyta</taxon>
        <taxon>Magnoliopsida</taxon>
        <taxon>eudicotyledons</taxon>
        <taxon>Gunneridae</taxon>
        <taxon>Pentapetalae</taxon>
        <taxon>asterids</taxon>
        <taxon>campanulids</taxon>
        <taxon>Asterales</taxon>
        <taxon>Asteraceae</taxon>
        <taxon>Asteroideae</taxon>
        <taxon>Heliantheae alliance</taxon>
        <taxon>Millerieae</taxon>
        <taxon>Smallanthus</taxon>
    </lineage>
</organism>
<accession>A0ACB9KCG9</accession>